<dbReference type="AlphaFoldDB" id="A0AAV2ZDV4"/>
<accession>A0AAV2ZDV4</accession>
<gene>
    <name evidence="1" type="ORF">N0F65_004257</name>
</gene>
<dbReference type="EMBL" id="DAKRPA010000011">
    <property type="protein sequence ID" value="DBA04149.1"/>
    <property type="molecule type" value="Genomic_DNA"/>
</dbReference>
<proteinExistence type="predicted"/>
<comment type="caution">
    <text evidence="1">The sequence shown here is derived from an EMBL/GenBank/DDBJ whole genome shotgun (WGS) entry which is preliminary data.</text>
</comment>
<keyword evidence="2" id="KW-1185">Reference proteome</keyword>
<reference evidence="1" key="1">
    <citation type="submission" date="2022-11" db="EMBL/GenBank/DDBJ databases">
        <authorList>
            <person name="Morgan W.R."/>
            <person name="Tartar A."/>
        </authorList>
    </citation>
    <scope>NUCLEOTIDE SEQUENCE</scope>
    <source>
        <strain evidence="1">ARSEF 373</strain>
    </source>
</reference>
<organism evidence="1 2">
    <name type="scientific">Lagenidium giganteum</name>
    <dbReference type="NCBI Taxonomy" id="4803"/>
    <lineage>
        <taxon>Eukaryota</taxon>
        <taxon>Sar</taxon>
        <taxon>Stramenopiles</taxon>
        <taxon>Oomycota</taxon>
        <taxon>Peronosporomycetes</taxon>
        <taxon>Pythiales</taxon>
        <taxon>Pythiaceae</taxon>
    </lineage>
</organism>
<dbReference type="Proteomes" id="UP001146120">
    <property type="component" value="Unassembled WGS sequence"/>
</dbReference>
<protein>
    <recommendedName>
        <fullName evidence="3">Apple domain-containing protein</fullName>
    </recommendedName>
</protein>
<reference evidence="1" key="2">
    <citation type="journal article" date="2023" name="Microbiol Resour">
        <title>Decontamination and Annotation of the Draft Genome Sequence of the Oomycete Lagenidium giganteum ARSEF 373.</title>
        <authorList>
            <person name="Morgan W.R."/>
            <person name="Tartar A."/>
        </authorList>
    </citation>
    <scope>NUCLEOTIDE SEQUENCE</scope>
    <source>
        <strain evidence="1">ARSEF 373</strain>
    </source>
</reference>
<name>A0AAV2ZDV4_9STRA</name>
<evidence type="ECO:0000313" key="1">
    <source>
        <dbReference type="EMBL" id="DBA04149.1"/>
    </source>
</evidence>
<evidence type="ECO:0000313" key="2">
    <source>
        <dbReference type="Proteomes" id="UP001146120"/>
    </source>
</evidence>
<sequence>MQECANNCLLTTGCNWFKLDGKTCTYYQHLPLTKGAGGRGTQYGFLRGGDNTFLNLNVDDAKSLFKLGGNTFYTTKDKKGKAVSVYVDGDNAACTTTPLALYRSFALNYASADMIKKVKSGEIINSMDDQFTLESFLKAIKPKSDFAFDIQNDAINVKSNGDVVRTGKQGTLFQYRLDEHGRTVSAKAHVNYDNVLRKPGAPSKNGAGKTIRAQYCYPAYQSRYNVVQLLQDAKKVDLEFQAGHLFGCQFTNPNGFFNFVPQNVMSNARNGCWYNTELMTSHLLKMGCEGDLHVRLTYLNTPGDLSEVKSHTGALLSEQDADEIYKIGGNDNAGAVERPCGYFYRPIKMSIDFTITGAMADSRCSMAMDAVSAANGKFYAVDGSKGAMTVSRAFAYWSYETPAFNRLRGMATTDYRANQCYAETGTLVGTMLFDNAFDRTLLKVKSTAKPAMCLTVTSTGQLQVGACDAASKTNRWSSSNQSLVNNAAACVKAAGDSSCIKAAFQYAKASVSFNGDKTDLRTPEDLVDGTVVVGNKCLVVDGKSVALKTSGCTVFQSVYQLDGVGGDDDDDDN</sequence>
<evidence type="ECO:0008006" key="3">
    <source>
        <dbReference type="Google" id="ProtNLM"/>
    </source>
</evidence>